<dbReference type="AlphaFoldDB" id="A0A6C2C947"/>
<keyword evidence="1" id="KW-0472">Membrane</keyword>
<feature type="transmembrane region" description="Helical" evidence="1">
    <location>
        <begin position="12"/>
        <end position="35"/>
    </location>
</feature>
<name>A0A6C2C947_9LACO</name>
<evidence type="ECO:0000313" key="4">
    <source>
        <dbReference type="Proteomes" id="UP000371977"/>
    </source>
</evidence>
<dbReference type="InterPro" id="IPR011055">
    <property type="entry name" value="Dup_hybrid_motif"/>
</dbReference>
<dbReference type="EMBL" id="SDGZ01000008">
    <property type="protein sequence ID" value="TYC50551.1"/>
    <property type="molecule type" value="Genomic_DNA"/>
</dbReference>
<sequence>MKIKKKKKSYIASAVAITITVLIVVLTVIIVWIILGNNQSCDTSSTSGGDATLVNATGDNAKDVYNFWIAQKFTPAAAASVVGNVTQESQLDSSASNGQYWGIYQAPESKIKAFAAKKGKSATDVMLQSEFMYEGSGSGGYGVSNKSKLLKLLRSTKEISGENGGAFMWWSDVEIGNSDSVPSLYDYQQNFMSNTWQGGNGHGTTRVSAAEAAYKKFASSTPATGALGDAEAGADINASSNQAATNSGCSAVSGNGQTSPYVFDKDEKGIILTAGINDPNHGGQHDGWDINPIAHPSDPVGQGIYSVTSGQVIGMSEGDGVSQMPYVTVKNNDMIVQYQEFKISSVPSNIQVGSNIEAGAQVGSMGSMAKDGNPYVTLHSASGGVIAISMGNHLHISSYKPTATGANGNVAHWGATAQSNDPGSAIFGLKDGLTSVSGQTTWTWDKLKSSDAEKK</sequence>
<comment type="caution">
    <text evidence="3">The sequence shown here is derived from an EMBL/GenBank/DDBJ whole genome shotgun (WGS) entry which is preliminary data.</text>
</comment>
<evidence type="ECO:0000313" key="3">
    <source>
        <dbReference type="EMBL" id="TYC50551.1"/>
    </source>
</evidence>
<dbReference type="Pfam" id="PF18013">
    <property type="entry name" value="Phage_lysozyme2"/>
    <property type="match status" value="1"/>
</dbReference>
<keyword evidence="4" id="KW-1185">Reference proteome</keyword>
<dbReference type="Gene3D" id="1.10.530.10">
    <property type="match status" value="1"/>
</dbReference>
<protein>
    <recommendedName>
        <fullName evidence="2">Phage tail lysozyme domain-containing protein</fullName>
    </recommendedName>
</protein>
<evidence type="ECO:0000259" key="2">
    <source>
        <dbReference type="Pfam" id="PF18013"/>
    </source>
</evidence>
<keyword evidence="1" id="KW-1133">Transmembrane helix</keyword>
<dbReference type="Gene3D" id="2.70.70.10">
    <property type="entry name" value="Glucose Permease (Domain IIA)"/>
    <property type="match status" value="1"/>
</dbReference>
<evidence type="ECO:0000256" key="1">
    <source>
        <dbReference type="SAM" id="Phobius"/>
    </source>
</evidence>
<proteinExistence type="predicted"/>
<dbReference type="RefSeq" id="WP_148622023.1">
    <property type="nucleotide sequence ID" value="NZ_SDGZ01000008.1"/>
</dbReference>
<feature type="domain" description="Phage tail lysozyme" evidence="2">
    <location>
        <begin position="59"/>
        <end position="158"/>
    </location>
</feature>
<accession>A0A6C2C947</accession>
<keyword evidence="1" id="KW-0812">Transmembrane</keyword>
<gene>
    <name evidence="3" type="ORF">ESZ50_02460</name>
</gene>
<dbReference type="InterPro" id="IPR041219">
    <property type="entry name" value="Phage_lysozyme2"/>
</dbReference>
<dbReference type="Proteomes" id="UP000371977">
    <property type="component" value="Unassembled WGS sequence"/>
</dbReference>
<organism evidence="3 4">
    <name type="scientific">Weissella muntiaci</name>
    <dbReference type="NCBI Taxonomy" id="2508881"/>
    <lineage>
        <taxon>Bacteria</taxon>
        <taxon>Bacillati</taxon>
        <taxon>Bacillota</taxon>
        <taxon>Bacilli</taxon>
        <taxon>Lactobacillales</taxon>
        <taxon>Lactobacillaceae</taxon>
        <taxon>Weissella</taxon>
    </lineage>
</organism>
<reference evidence="3 4" key="1">
    <citation type="submission" date="2019-01" db="EMBL/GenBank/DDBJ databases">
        <title>Weissella sp. nov., a novel lactic acid bacterium isolated from animal feces.</title>
        <authorList>
            <person name="Wang L.-T."/>
        </authorList>
    </citation>
    <scope>NUCLEOTIDE SEQUENCE [LARGE SCALE GENOMIC DNA]</scope>
    <source>
        <strain evidence="3 4">8H-2</strain>
    </source>
</reference>